<evidence type="ECO:0000259" key="9">
    <source>
        <dbReference type="PROSITE" id="PS50262"/>
    </source>
</evidence>
<dbReference type="SUPFAM" id="SSF81321">
    <property type="entry name" value="Family A G protein-coupled receptor-like"/>
    <property type="match status" value="1"/>
</dbReference>
<accession>A0ABN8M3T6</accession>
<dbReference type="PANTHER" id="PTHR45695">
    <property type="entry name" value="LEUCOKININ RECEPTOR-RELATED"/>
    <property type="match status" value="1"/>
</dbReference>
<feature type="transmembrane region" description="Helical" evidence="8">
    <location>
        <begin position="54"/>
        <end position="78"/>
    </location>
</feature>
<dbReference type="InterPro" id="IPR017452">
    <property type="entry name" value="GPCR_Rhodpsn_7TM"/>
</dbReference>
<feature type="transmembrane region" description="Helical" evidence="8">
    <location>
        <begin position="230"/>
        <end position="252"/>
    </location>
</feature>
<keyword evidence="2 8" id="KW-0812">Transmembrane</keyword>
<keyword evidence="6" id="KW-0675">Receptor</keyword>
<evidence type="ECO:0000313" key="10">
    <source>
        <dbReference type="EMBL" id="CAH3022584.1"/>
    </source>
</evidence>
<comment type="subcellular location">
    <subcellularLocation>
        <location evidence="1">Membrane</location>
        <topology evidence="1">Multi-pass membrane protein</topology>
    </subcellularLocation>
</comment>
<feature type="transmembrane region" description="Helical" evidence="8">
    <location>
        <begin position="131"/>
        <end position="151"/>
    </location>
</feature>
<sequence>MNNTDFDDPASEATERNVKIGFYIAFLIIGFGGNSLVITVIAGKKKERTIYDLLILNLGISDFGFIVVFTPISIYSYINKIHHNLYYCRLLIPLVTAFYFLSIFTIASMAIYRCRLITNPYRPKMRKRSAYIWITVIWFSSLIIVLPLSIVSQTNNGVCLENWPSINHRKAYTVALCILQFVIPLLIIGVAYVRIGIYLWRSTVPQSTLSTSNKKKAQKRRKENIQVIKTLTMIVILFAICLLPGQIAWLLLDFGGQKESDIAKEIFKFSDILDSLHACVNPIIYGLLIEQFRREYVRYFSYCFKCGTRQMIVIENDTCNAESTMNVLSPLPKKRNLTSGIGEVEIDATINSSESCESKDFLPGNPLA</sequence>
<dbReference type="Gene3D" id="1.20.1070.10">
    <property type="entry name" value="Rhodopsin 7-helix transmembrane proteins"/>
    <property type="match status" value="1"/>
</dbReference>
<dbReference type="PROSITE" id="PS50262">
    <property type="entry name" value="G_PROTEIN_RECEP_F1_2"/>
    <property type="match status" value="1"/>
</dbReference>
<keyword evidence="3 8" id="KW-1133">Transmembrane helix</keyword>
<evidence type="ECO:0000256" key="6">
    <source>
        <dbReference type="ARBA" id="ARBA00023170"/>
    </source>
</evidence>
<keyword evidence="5 8" id="KW-0472">Membrane</keyword>
<keyword evidence="4" id="KW-0297">G-protein coupled receptor</keyword>
<reference evidence="10 11" key="1">
    <citation type="submission" date="2022-05" db="EMBL/GenBank/DDBJ databases">
        <authorList>
            <consortium name="Genoscope - CEA"/>
            <person name="William W."/>
        </authorList>
    </citation>
    <scope>NUCLEOTIDE SEQUENCE [LARGE SCALE GENOMIC DNA]</scope>
</reference>
<evidence type="ECO:0000313" key="11">
    <source>
        <dbReference type="Proteomes" id="UP001159427"/>
    </source>
</evidence>
<evidence type="ECO:0000256" key="4">
    <source>
        <dbReference type="ARBA" id="ARBA00023040"/>
    </source>
</evidence>
<evidence type="ECO:0000256" key="7">
    <source>
        <dbReference type="ARBA" id="ARBA00023224"/>
    </source>
</evidence>
<gene>
    <name evidence="10" type="ORF">PEVE_00016050</name>
</gene>
<keyword evidence="11" id="KW-1185">Reference proteome</keyword>
<feature type="transmembrane region" description="Helical" evidence="8">
    <location>
        <begin position="90"/>
        <end position="111"/>
    </location>
</feature>
<dbReference type="InterPro" id="IPR000276">
    <property type="entry name" value="GPCR_Rhodpsn"/>
</dbReference>
<evidence type="ECO:0000256" key="8">
    <source>
        <dbReference type="SAM" id="Phobius"/>
    </source>
</evidence>
<dbReference type="PANTHER" id="PTHR45695:SF9">
    <property type="entry name" value="LEUCOKININ RECEPTOR"/>
    <property type="match status" value="1"/>
</dbReference>
<proteinExistence type="predicted"/>
<comment type="caution">
    <text evidence="10">The sequence shown here is derived from an EMBL/GenBank/DDBJ whole genome shotgun (WGS) entry which is preliminary data.</text>
</comment>
<dbReference type="Pfam" id="PF00001">
    <property type="entry name" value="7tm_1"/>
    <property type="match status" value="1"/>
</dbReference>
<evidence type="ECO:0000256" key="1">
    <source>
        <dbReference type="ARBA" id="ARBA00004141"/>
    </source>
</evidence>
<evidence type="ECO:0000256" key="3">
    <source>
        <dbReference type="ARBA" id="ARBA00022989"/>
    </source>
</evidence>
<feature type="domain" description="G-protein coupled receptors family 1 profile" evidence="9">
    <location>
        <begin position="33"/>
        <end position="285"/>
    </location>
</feature>
<dbReference type="PRINTS" id="PR00237">
    <property type="entry name" value="GPCRRHODOPSN"/>
</dbReference>
<feature type="transmembrane region" description="Helical" evidence="8">
    <location>
        <begin position="20"/>
        <end position="42"/>
    </location>
</feature>
<name>A0ABN8M3T6_9CNID</name>
<evidence type="ECO:0000256" key="5">
    <source>
        <dbReference type="ARBA" id="ARBA00023136"/>
    </source>
</evidence>
<feature type="transmembrane region" description="Helical" evidence="8">
    <location>
        <begin position="171"/>
        <end position="193"/>
    </location>
</feature>
<evidence type="ECO:0000256" key="2">
    <source>
        <dbReference type="ARBA" id="ARBA00022692"/>
    </source>
</evidence>
<dbReference type="EMBL" id="CALNXI010000225">
    <property type="protein sequence ID" value="CAH3022584.1"/>
    <property type="molecule type" value="Genomic_DNA"/>
</dbReference>
<organism evidence="10 11">
    <name type="scientific">Porites evermanni</name>
    <dbReference type="NCBI Taxonomy" id="104178"/>
    <lineage>
        <taxon>Eukaryota</taxon>
        <taxon>Metazoa</taxon>
        <taxon>Cnidaria</taxon>
        <taxon>Anthozoa</taxon>
        <taxon>Hexacorallia</taxon>
        <taxon>Scleractinia</taxon>
        <taxon>Fungiina</taxon>
        <taxon>Poritidae</taxon>
        <taxon>Porites</taxon>
    </lineage>
</organism>
<keyword evidence="7" id="KW-0807">Transducer</keyword>
<dbReference type="Proteomes" id="UP001159427">
    <property type="component" value="Unassembled WGS sequence"/>
</dbReference>
<protein>
    <recommendedName>
        <fullName evidence="9">G-protein coupled receptors family 1 profile domain-containing protein</fullName>
    </recommendedName>
</protein>
<dbReference type="CDD" id="cd00637">
    <property type="entry name" value="7tm_classA_rhodopsin-like"/>
    <property type="match status" value="1"/>
</dbReference>